<organism evidence="2">
    <name type="scientific">Haptolina ericina</name>
    <dbReference type="NCBI Taxonomy" id="156174"/>
    <lineage>
        <taxon>Eukaryota</taxon>
        <taxon>Haptista</taxon>
        <taxon>Haptophyta</taxon>
        <taxon>Prymnesiophyceae</taxon>
        <taxon>Prymnesiales</taxon>
        <taxon>Prymnesiaceae</taxon>
        <taxon>Haptolina</taxon>
    </lineage>
</organism>
<feature type="region of interest" description="Disordered" evidence="1">
    <location>
        <begin position="1"/>
        <end position="28"/>
    </location>
</feature>
<evidence type="ECO:0000313" key="2">
    <source>
        <dbReference type="EMBL" id="CAE0117600.1"/>
    </source>
</evidence>
<dbReference type="AlphaFoldDB" id="A0A7S3AXC6"/>
<sequence>MPRNPPRCRPGCPATDPPPHHETPPHSAMCLRPRPMRASPAFSPHLSAFHAFHATLSWEALLPSTGGTSLSIPLPATDVSAMRWAPSGMHLTDRPKNPELLSPG</sequence>
<protein>
    <submittedName>
        <fullName evidence="2">Uncharacterized protein</fullName>
    </submittedName>
</protein>
<proteinExistence type="predicted"/>
<reference evidence="2" key="1">
    <citation type="submission" date="2021-01" db="EMBL/GenBank/DDBJ databases">
        <authorList>
            <person name="Corre E."/>
            <person name="Pelletier E."/>
            <person name="Niang G."/>
            <person name="Scheremetjew M."/>
            <person name="Finn R."/>
            <person name="Kale V."/>
            <person name="Holt S."/>
            <person name="Cochrane G."/>
            <person name="Meng A."/>
            <person name="Brown T."/>
            <person name="Cohen L."/>
        </authorList>
    </citation>
    <scope>NUCLEOTIDE SEQUENCE</scope>
    <source>
        <strain evidence="2">CCMP281</strain>
    </source>
</reference>
<name>A0A7S3AXC6_9EUKA</name>
<gene>
    <name evidence="2" type="ORF">HERI1096_LOCUS18299</name>
</gene>
<dbReference type="EMBL" id="HBHX01032908">
    <property type="protein sequence ID" value="CAE0117600.1"/>
    <property type="molecule type" value="Transcribed_RNA"/>
</dbReference>
<accession>A0A7S3AXC6</accession>
<evidence type="ECO:0000256" key="1">
    <source>
        <dbReference type="SAM" id="MobiDB-lite"/>
    </source>
</evidence>